<keyword evidence="2" id="KW-1185">Reference proteome</keyword>
<sequence length="190" mass="19411">MVRADERALAASGVACLERCLPLLGDGAAGPEALRPLWAGLANGPAHWAVRLAEARELLKGPPERDTGAGADPAEADDAAGIDAADAVRAMLDTAPAAWSAAPLRAWAGDCSVTALALHRRLGAGPLDDPATPAVDPLSTGELRRQIRMLQLLAAGEGPSGLRQALNAATEGRRVLAAALSRRARGTGRA</sequence>
<proteinExistence type="predicted"/>
<name>A0A7G3UQQ8_STRT9</name>
<organism evidence="1 2">
    <name type="scientific">Streptomyces tsukubensis (strain DSM 42081 / NBRC 108919 / NRRL 18488 / 9993)</name>
    <dbReference type="NCBI Taxonomy" id="1114943"/>
    <lineage>
        <taxon>Bacteria</taxon>
        <taxon>Bacillati</taxon>
        <taxon>Actinomycetota</taxon>
        <taxon>Actinomycetes</taxon>
        <taxon>Kitasatosporales</taxon>
        <taxon>Streptomycetaceae</taxon>
        <taxon>Streptomyces</taxon>
    </lineage>
</organism>
<gene>
    <name evidence="1" type="ORF">STSU_012670</name>
</gene>
<accession>A0A7G3UQQ8</accession>
<reference evidence="1 2" key="1">
    <citation type="journal article" date="2012" name="J. Bacteriol.">
        <title>Draft genome of Streptomyces tsukubaensis NRRL 18488, the producer of the clinically important immunosuppressant tacrolimus (FK506).</title>
        <authorList>
            <person name="Barreiro C."/>
            <person name="Prieto C."/>
            <person name="Sola-Landa A."/>
            <person name="Solera E."/>
            <person name="Martinez-Castro M."/>
            <person name="Perez-Redondo R."/>
            <person name="Garcia-Estrada C."/>
            <person name="Aparicio J.F."/>
            <person name="Fernandez-Martinez L.T."/>
            <person name="Santos-Aberturas J."/>
            <person name="Salehi-Najafabadi Z."/>
            <person name="Rodriguez-Garcia A."/>
            <person name="Tauch A."/>
            <person name="Martin J.F."/>
        </authorList>
    </citation>
    <scope>NUCLEOTIDE SEQUENCE [LARGE SCALE GENOMIC DNA]</scope>
    <source>
        <strain evidence="2">DSM 42081 / NBRC 108919 / NRRL 18488 / 9993</strain>
    </source>
</reference>
<evidence type="ECO:0000313" key="2">
    <source>
        <dbReference type="Proteomes" id="UP000005940"/>
    </source>
</evidence>
<dbReference type="AlphaFoldDB" id="A0A7G3UQQ8"/>
<dbReference type="Proteomes" id="UP000005940">
    <property type="component" value="Chromosome"/>
</dbReference>
<protein>
    <submittedName>
        <fullName evidence="1">Uncharacterized protein</fullName>
    </submittedName>
</protein>
<dbReference type="EMBL" id="CP029159">
    <property type="protein sequence ID" value="QKM71565.1"/>
    <property type="molecule type" value="Genomic_DNA"/>
</dbReference>
<evidence type="ECO:0000313" key="1">
    <source>
        <dbReference type="EMBL" id="QKM71565.1"/>
    </source>
</evidence>